<gene>
    <name evidence="2" type="ORF">ALP84_00448</name>
</gene>
<evidence type="ECO:0000313" key="3">
    <source>
        <dbReference type="Proteomes" id="UP000278332"/>
    </source>
</evidence>
<feature type="domain" description="Restriction endonuclease type IV Mrr" evidence="1">
    <location>
        <begin position="11"/>
        <end position="83"/>
    </location>
</feature>
<protein>
    <recommendedName>
        <fullName evidence="1">Restriction endonuclease type IV Mrr domain-containing protein</fullName>
    </recommendedName>
</protein>
<dbReference type="Pfam" id="PF04471">
    <property type="entry name" value="Mrr_cat"/>
    <property type="match status" value="1"/>
</dbReference>
<name>A0A3M4WFZ4_PSECI</name>
<sequence>MLYDYEGKCEREVDILIESVISGCEIKIAVECTELSKPVGIRALESFKEKHRKLGINKTVVVSHSGFSKPAKEYAIANHIKTLTFNAARSENWSKHFAPLKKLAMYGRSYKLAQLAIDCSAELANSGFQFGLDTKVIINGALMDVGSFASKVWSESNVAQSHFKELRENELGGAQEPWAEITVELGKNHTFEDRNGARIQPDKLHIRMNYSSNYRELNPKPVEYDGKQYLAGGFFDKKKSEFAHFALTESSGQINGSMEFSSNLIPD</sequence>
<evidence type="ECO:0000259" key="1">
    <source>
        <dbReference type="Pfam" id="PF04471"/>
    </source>
</evidence>
<dbReference type="EMBL" id="RBRY01000017">
    <property type="protein sequence ID" value="RMR63058.1"/>
    <property type="molecule type" value="Genomic_DNA"/>
</dbReference>
<comment type="caution">
    <text evidence="2">The sequence shown here is derived from an EMBL/GenBank/DDBJ whole genome shotgun (WGS) entry which is preliminary data.</text>
</comment>
<dbReference type="GO" id="GO:0004519">
    <property type="term" value="F:endonuclease activity"/>
    <property type="evidence" value="ECO:0007669"/>
    <property type="project" value="InterPro"/>
</dbReference>
<proteinExistence type="predicted"/>
<dbReference type="Proteomes" id="UP000278332">
    <property type="component" value="Unassembled WGS sequence"/>
</dbReference>
<dbReference type="GO" id="GO:0003677">
    <property type="term" value="F:DNA binding"/>
    <property type="evidence" value="ECO:0007669"/>
    <property type="project" value="InterPro"/>
</dbReference>
<organism evidence="2 3">
    <name type="scientific">Pseudomonas cichorii</name>
    <dbReference type="NCBI Taxonomy" id="36746"/>
    <lineage>
        <taxon>Bacteria</taxon>
        <taxon>Pseudomonadati</taxon>
        <taxon>Pseudomonadota</taxon>
        <taxon>Gammaproteobacteria</taxon>
        <taxon>Pseudomonadales</taxon>
        <taxon>Pseudomonadaceae</taxon>
        <taxon>Pseudomonas</taxon>
    </lineage>
</organism>
<dbReference type="InterPro" id="IPR007560">
    <property type="entry name" value="Restrct_endonuc_IV_Mrr"/>
</dbReference>
<accession>A0A3M4WFZ4</accession>
<dbReference type="GO" id="GO:0009307">
    <property type="term" value="P:DNA restriction-modification system"/>
    <property type="evidence" value="ECO:0007669"/>
    <property type="project" value="InterPro"/>
</dbReference>
<dbReference type="InterPro" id="IPR011335">
    <property type="entry name" value="Restrct_endonuc-II-like"/>
</dbReference>
<evidence type="ECO:0000313" key="2">
    <source>
        <dbReference type="EMBL" id="RMR63058.1"/>
    </source>
</evidence>
<dbReference type="SUPFAM" id="SSF52980">
    <property type="entry name" value="Restriction endonuclease-like"/>
    <property type="match status" value="1"/>
</dbReference>
<dbReference type="AlphaFoldDB" id="A0A3M4WFZ4"/>
<reference evidence="2 3" key="1">
    <citation type="submission" date="2018-08" db="EMBL/GenBank/DDBJ databases">
        <title>Recombination of ecologically and evolutionarily significant loci maintains genetic cohesion in the Pseudomonas syringae species complex.</title>
        <authorList>
            <person name="Dillon M."/>
            <person name="Thakur S."/>
            <person name="Almeida R.N.D."/>
            <person name="Weir B.S."/>
            <person name="Guttman D.S."/>
        </authorList>
    </citation>
    <scope>NUCLEOTIDE SEQUENCE [LARGE SCALE GENOMIC DNA]</scope>
    <source>
        <strain evidence="2 3">ICMP 6917</strain>
    </source>
</reference>